<organism evidence="1 2">
    <name type="scientific">Dissostichus mawsoni</name>
    <name type="common">Antarctic cod</name>
    <dbReference type="NCBI Taxonomy" id="36200"/>
    <lineage>
        <taxon>Eukaryota</taxon>
        <taxon>Metazoa</taxon>
        <taxon>Chordata</taxon>
        <taxon>Craniata</taxon>
        <taxon>Vertebrata</taxon>
        <taxon>Euteleostomi</taxon>
        <taxon>Actinopterygii</taxon>
        <taxon>Neopterygii</taxon>
        <taxon>Teleostei</taxon>
        <taxon>Neoteleostei</taxon>
        <taxon>Acanthomorphata</taxon>
        <taxon>Eupercaria</taxon>
        <taxon>Perciformes</taxon>
        <taxon>Notothenioidei</taxon>
        <taxon>Nototheniidae</taxon>
        <taxon>Dissostichus</taxon>
    </lineage>
</organism>
<gene>
    <name evidence="1" type="ORF">F7725_002448</name>
</gene>
<sequence>MDVVSHGGPLSVDGNSRSGVRSLDVGVVIVAVVQLEKEKKDNSLTSLRFWEFCLDVSYTGVSITTEKSLKDSIALALLSAFLTRRISGCPRRNNRFPSASSNHPFDLADGRRTGFCGRTGSPACLEDVVLSLGLLIVLLHQPSGFDAASGGGIVLQTLGQTVEGLELLVVLLSMRIVRNLVALVFDLVSQAGSVVFLVVTYAAEEVLEVAALGVVVGIQNGGVQDVTHLALLVVGLLGTKDLRGVPDEATHSLHPVQVLLDLVGLAGADEVLLLGVAGPLVQVGPVEHLAQHVLAALSHLVSDDVRGDVVLGLGAHHLREVHQGPGHVVTLYLLMELMIVGFPGLAHISGVWQAGPVVQVSPVVEVVDLDLAFLGQFNIQHVNGQVELGLGLVEVLLVQGSQHDQRVVLDAASTDVVAHLLTVVSLSGLAHISGVWQAGPVVQGVTGNPGRVQSQHDQRVVLDAASTDVVAHLLTVVSLSGLAHISGVWQAGPVVQVSPVVEVVDLDLAFLGQFNIQHVHGQVELGLGPVEVLLSQHDQRVFLDAASTDVVAHLLTIVRFPGLAHITGVGQAGPVVQAGDVVGVVDLDLAFLGQLDTQHVHWQIELGLGLVEVLLVQSVTGNLCRVHSQNDQRVVFDAEGSDVVAHLLTHETEIKTIKQGSYTHVALYVICAPGLAHISGVWKTSPVVQTGDVVGVVDLDLVLLGQRKGNHVHRQVELGLGLVEVLLSQNQQRIVLDAASTDVVADLLTVSFMVLVLEENSLTGFLCLLNIQ</sequence>
<comment type="caution">
    <text evidence="1">The sequence shown here is derived from an EMBL/GenBank/DDBJ whole genome shotgun (WGS) entry which is preliminary data.</text>
</comment>
<protein>
    <submittedName>
        <fullName evidence="1">Uncharacterized protein</fullName>
    </submittedName>
</protein>
<dbReference type="Proteomes" id="UP000518266">
    <property type="component" value="Unassembled WGS sequence"/>
</dbReference>
<accession>A0A7J5Y479</accession>
<dbReference type="EMBL" id="JAAKFY010000018">
    <property type="protein sequence ID" value="KAF3843599.1"/>
    <property type="molecule type" value="Genomic_DNA"/>
</dbReference>
<name>A0A7J5Y479_DISMA</name>
<evidence type="ECO:0000313" key="1">
    <source>
        <dbReference type="EMBL" id="KAF3843599.1"/>
    </source>
</evidence>
<proteinExistence type="predicted"/>
<keyword evidence="2" id="KW-1185">Reference proteome</keyword>
<evidence type="ECO:0000313" key="2">
    <source>
        <dbReference type="Proteomes" id="UP000518266"/>
    </source>
</evidence>
<dbReference type="OrthoDB" id="10682056at2759"/>
<dbReference type="AlphaFoldDB" id="A0A7J5Y479"/>
<reference evidence="1 2" key="1">
    <citation type="submission" date="2020-03" db="EMBL/GenBank/DDBJ databases">
        <title>Dissostichus mawsoni Genome sequencing and assembly.</title>
        <authorList>
            <person name="Park H."/>
        </authorList>
    </citation>
    <scope>NUCLEOTIDE SEQUENCE [LARGE SCALE GENOMIC DNA]</scope>
    <source>
        <strain evidence="1">DM0001</strain>
        <tissue evidence="1">Muscle</tissue>
    </source>
</reference>